<name>A0A6H1ZIE9_9ZZZZ</name>
<organism evidence="1">
    <name type="scientific">viral metagenome</name>
    <dbReference type="NCBI Taxonomy" id="1070528"/>
    <lineage>
        <taxon>unclassified sequences</taxon>
        <taxon>metagenomes</taxon>
        <taxon>organismal metagenomes</taxon>
    </lineage>
</organism>
<reference evidence="1" key="1">
    <citation type="submission" date="2020-03" db="EMBL/GenBank/DDBJ databases">
        <title>The deep terrestrial virosphere.</title>
        <authorList>
            <person name="Holmfeldt K."/>
            <person name="Nilsson E."/>
            <person name="Simone D."/>
            <person name="Lopez-Fernandez M."/>
            <person name="Wu X."/>
            <person name="de Brujin I."/>
            <person name="Lundin D."/>
            <person name="Andersson A."/>
            <person name="Bertilsson S."/>
            <person name="Dopson M."/>
        </authorList>
    </citation>
    <scope>NUCLEOTIDE SEQUENCE</scope>
    <source>
        <strain evidence="1">TM448A00633</strain>
    </source>
</reference>
<sequence>MRSVRLFKEPVERWAFVKDGQPAFTGRRGWVAELSDGTHRYRVRRCGADPDVNEPIEIRPFLRIVSLRVVENGMRRPRLCRQARLVPL</sequence>
<dbReference type="EMBL" id="MT144037">
    <property type="protein sequence ID" value="QJA47252.1"/>
    <property type="molecule type" value="Genomic_DNA"/>
</dbReference>
<proteinExistence type="predicted"/>
<evidence type="ECO:0000313" key="1">
    <source>
        <dbReference type="EMBL" id="QJA47252.1"/>
    </source>
</evidence>
<dbReference type="AlphaFoldDB" id="A0A6H1ZIE9"/>
<gene>
    <name evidence="1" type="ORF">TM448A00633_0007</name>
</gene>
<protein>
    <submittedName>
        <fullName evidence="1">Uncharacterized protein</fullName>
    </submittedName>
</protein>
<accession>A0A6H1ZIE9</accession>